<keyword evidence="3" id="KW-1185">Reference proteome</keyword>
<protein>
    <submittedName>
        <fullName evidence="2">Unnamed protein product</fullName>
    </submittedName>
</protein>
<dbReference type="OrthoDB" id="125808at2759"/>
<evidence type="ECO:0000313" key="3">
    <source>
        <dbReference type="Proteomes" id="UP001165121"/>
    </source>
</evidence>
<evidence type="ECO:0000313" key="2">
    <source>
        <dbReference type="EMBL" id="GMF51690.1"/>
    </source>
</evidence>
<dbReference type="AlphaFoldDB" id="A0A9W6Y2V6"/>
<organism evidence="2 3">
    <name type="scientific">Phytophthora fragariaefolia</name>
    <dbReference type="NCBI Taxonomy" id="1490495"/>
    <lineage>
        <taxon>Eukaryota</taxon>
        <taxon>Sar</taxon>
        <taxon>Stramenopiles</taxon>
        <taxon>Oomycota</taxon>
        <taxon>Peronosporomycetes</taxon>
        <taxon>Peronosporales</taxon>
        <taxon>Peronosporaceae</taxon>
        <taxon>Phytophthora</taxon>
    </lineage>
</organism>
<feature type="domain" description="Reverse transcriptase Ty1/copia-type" evidence="1">
    <location>
        <begin position="13"/>
        <end position="133"/>
    </location>
</feature>
<gene>
    <name evidence="2" type="ORF">Pfra01_002097700</name>
</gene>
<accession>A0A9W6Y2V6</accession>
<proteinExistence type="predicted"/>
<sequence>MCGFWDVHKRTEAASRAWYENLTTFLLGCGFIQGKADACLFVTIDNDDLMIVLIYFDDMLVFGTDDGALAAFKLEVENTYEVNNFDEMNYFLGLELQWSAAGDEVRVCQNKCASTILKRCGMSKRHSCSTPMEENYRNQLNVLVLKDIGVVMDEIVVMEDNQGAQHLAESKGVTQRSRHIDAKYHWLKEKVRDVLVYVRYCPTSEMVADHFTKPLGKTKFEYFLGVRRVGGLGDHQQATN</sequence>
<dbReference type="Pfam" id="PF07727">
    <property type="entry name" value="RVT_2"/>
    <property type="match status" value="1"/>
</dbReference>
<evidence type="ECO:0000259" key="1">
    <source>
        <dbReference type="Pfam" id="PF07727"/>
    </source>
</evidence>
<comment type="caution">
    <text evidence="2">The sequence shown here is derived from an EMBL/GenBank/DDBJ whole genome shotgun (WGS) entry which is preliminary data.</text>
</comment>
<name>A0A9W6Y2V6_9STRA</name>
<dbReference type="EMBL" id="BSXT01002934">
    <property type="protein sequence ID" value="GMF51690.1"/>
    <property type="molecule type" value="Genomic_DNA"/>
</dbReference>
<dbReference type="CDD" id="cd09272">
    <property type="entry name" value="RNase_HI_RT_Ty1"/>
    <property type="match status" value="1"/>
</dbReference>
<dbReference type="Proteomes" id="UP001165121">
    <property type="component" value="Unassembled WGS sequence"/>
</dbReference>
<reference evidence="2" key="1">
    <citation type="submission" date="2023-04" db="EMBL/GenBank/DDBJ databases">
        <title>Phytophthora fragariaefolia NBRC 109709.</title>
        <authorList>
            <person name="Ichikawa N."/>
            <person name="Sato H."/>
            <person name="Tonouchi N."/>
        </authorList>
    </citation>
    <scope>NUCLEOTIDE SEQUENCE</scope>
    <source>
        <strain evidence="2">NBRC 109709</strain>
    </source>
</reference>
<dbReference type="InterPro" id="IPR013103">
    <property type="entry name" value="RVT_2"/>
</dbReference>